<evidence type="ECO:0008006" key="4">
    <source>
        <dbReference type="Google" id="ProtNLM"/>
    </source>
</evidence>
<proteinExistence type="predicted"/>
<reference evidence="2 3" key="1">
    <citation type="journal article" date="2018" name="bioRxiv">
        <title>Evidence of independent acquisition and adaption of ultra-small bacteria to human hosts across the highly diverse yet reduced genomes of the phylum Saccharibacteria.</title>
        <authorList>
            <person name="McLean J.S."/>
            <person name="Bor B."/>
            <person name="To T.T."/>
            <person name="Liu Q."/>
            <person name="Kearns K.A."/>
            <person name="Solden L.M."/>
            <person name="Wrighton K.C."/>
            <person name="He X."/>
            <person name="Shi W."/>
        </authorList>
    </citation>
    <scope>NUCLEOTIDE SEQUENCE [LARGE SCALE GENOMIC DNA]</scope>
    <source>
        <strain evidence="2 3">TM7_G3_2_Rum_HOT_351B</strain>
    </source>
</reference>
<keyword evidence="3" id="KW-1185">Reference proteome</keyword>
<protein>
    <recommendedName>
        <fullName evidence="4">Flp pilus-assembly TadG-like N-terminal domain-containing protein</fullName>
    </recommendedName>
</protein>
<feature type="transmembrane region" description="Helical" evidence="1">
    <location>
        <begin position="12"/>
        <end position="33"/>
    </location>
</feature>
<organism evidence="2 3">
    <name type="scientific">Candidatus Nanosyncoccus alces</name>
    <dbReference type="NCBI Taxonomy" id="2171997"/>
    <lineage>
        <taxon>Bacteria</taxon>
        <taxon>Candidatus Saccharimonadota</taxon>
        <taxon>Candidatus Nanosyncoccalia</taxon>
        <taxon>Candidatus Nanosyncoccales</taxon>
        <taxon>Candidatus Nanosyncoccaceae</taxon>
        <taxon>Candidatus Nanosyncoccus</taxon>
    </lineage>
</organism>
<sequence length="456" mass="49749">MGKFKKGAASFYIVAISTLILVIVAASFAAVIISEVTRTSNDDLAQSAYDSALAGVEDAKLAYYNYQSCKEGGASSSELSCTQIVNWVEGNEDESLVGKDSCDMVAMILGREEGEVLVQESTVGNDMQQAYTCVKVTNKTDNVEGTISETNPSFTVRVRFDENDEEVDEANSVMNRITKMIVRWHSDTDGEIDGSSVGADYDSVSGGLFGDKKLTPAVISVGMAQTSKSFKLDDFEITKGNRTNRGTVYLVPFMKGETLEGSDNRYNLTSDNFVNAADGMLKSNDKRANNKPFAVECSEDSDYACFATVEIPRPIQSDGSEDIRNNETFVFRVALPYGGPATHFSLEFYCGDTDKCSEKVIESEGTDESLITDIGMTVEKEESNQAILDGVQVKIDSTGRANDLYRRVETTLMSADTAMPYPLYAIQVLGTGKNSSLINKIPYTTCEYDFSPTCSR</sequence>
<reference evidence="2 3" key="2">
    <citation type="journal article" date="2020" name="Cell Rep.">
        <title>Acquisition and Adaptation of Ultra-small Parasitic Reduced Genome Bacteria to Mammalian Hosts.</title>
        <authorList>
            <person name="McLean J.S."/>
            <person name="Bor B."/>
            <person name="Kerns K.A."/>
            <person name="Liu Q."/>
            <person name="To T.T."/>
            <person name="Solden L."/>
            <person name="Hendrickson E.L."/>
            <person name="Wrighton K."/>
            <person name="Shi W."/>
            <person name="He X."/>
        </authorList>
    </citation>
    <scope>NUCLEOTIDE SEQUENCE [LARGE SCALE GENOMIC DNA]</scope>
    <source>
        <strain evidence="2 3">TM7_G3_2_Rum_HOT_351B</strain>
    </source>
</reference>
<name>A0ABY0FLU0_9BACT</name>
<evidence type="ECO:0000313" key="2">
    <source>
        <dbReference type="EMBL" id="RYC74801.1"/>
    </source>
</evidence>
<keyword evidence="1" id="KW-0472">Membrane</keyword>
<evidence type="ECO:0000256" key="1">
    <source>
        <dbReference type="SAM" id="Phobius"/>
    </source>
</evidence>
<dbReference type="RefSeq" id="WP_129734779.1">
    <property type="nucleotide sequence ID" value="NZ_PRLM01000003.1"/>
</dbReference>
<comment type="caution">
    <text evidence="2">The sequence shown here is derived from an EMBL/GenBank/DDBJ whole genome shotgun (WGS) entry which is preliminary data.</text>
</comment>
<accession>A0ABY0FLU0</accession>
<dbReference type="EMBL" id="PRLM01000003">
    <property type="protein sequence ID" value="RYC74801.1"/>
    <property type="molecule type" value="Genomic_DNA"/>
</dbReference>
<evidence type="ECO:0000313" key="3">
    <source>
        <dbReference type="Proteomes" id="UP001191019"/>
    </source>
</evidence>
<keyword evidence="1" id="KW-1133">Transmembrane helix</keyword>
<gene>
    <name evidence="2" type="ORF">G3RUM_00347</name>
</gene>
<dbReference type="Proteomes" id="UP001191019">
    <property type="component" value="Unassembled WGS sequence"/>
</dbReference>
<keyword evidence="1" id="KW-0812">Transmembrane</keyword>